<proteinExistence type="predicted"/>
<dbReference type="Pfam" id="PF13387">
    <property type="entry name" value="Lnb_N"/>
    <property type="match status" value="1"/>
</dbReference>
<protein>
    <recommendedName>
        <fullName evidence="1">Lnb N-terminal periplasmic domain-containing protein</fullName>
    </recommendedName>
</protein>
<gene>
    <name evidence="2" type="ORF">MBO_09128</name>
</gene>
<feature type="domain" description="Lnb N-terminal periplasmic" evidence="1">
    <location>
        <begin position="2"/>
        <end position="33"/>
    </location>
</feature>
<evidence type="ECO:0000313" key="3">
    <source>
        <dbReference type="Proteomes" id="UP000035860"/>
    </source>
</evidence>
<keyword evidence="3" id="KW-1185">Reference proteome</keyword>
<reference evidence="2 3" key="1">
    <citation type="journal article" date="2014" name="Genome Announc.">
        <title>Draft Genome Sequence of Moraxella bovoculi Strain 237T (ATCC BAA-1259T) Isolated from a Calf with Infectious Bovine Keratoconjunctivitis.</title>
        <authorList>
            <person name="Calcutt M.J."/>
            <person name="Foecking M.F."/>
            <person name="Martin N.T."/>
            <person name="Mhlanga-Mutangadura T."/>
            <person name="Reilly T.J."/>
        </authorList>
    </citation>
    <scope>NUCLEOTIDE SEQUENCE [LARGE SCALE GENOMIC DNA]</scope>
    <source>
        <strain evidence="2 3">237</strain>
    </source>
</reference>
<sequence length="39" mass="4600">MAGDEKDLIYTRTNVRGEDVYIYPVNLSKKAFKSCFYYT</sequence>
<dbReference type="InterPro" id="IPR025178">
    <property type="entry name" value="Lnb_N"/>
</dbReference>
<organism evidence="2 3">
    <name type="scientific">Moraxella bovoculi 237</name>
    <dbReference type="NCBI Taxonomy" id="743974"/>
    <lineage>
        <taxon>Bacteria</taxon>
        <taxon>Pseudomonadati</taxon>
        <taxon>Pseudomonadota</taxon>
        <taxon>Gammaproteobacteria</taxon>
        <taxon>Moraxellales</taxon>
        <taxon>Moraxellaceae</taxon>
        <taxon>Moraxella</taxon>
    </lineage>
</organism>
<name>A0A066UA44_9GAMM</name>
<dbReference type="EMBL" id="AOMT01000043">
    <property type="protein sequence ID" value="KDN24296.1"/>
    <property type="molecule type" value="Genomic_DNA"/>
</dbReference>
<dbReference type="OrthoDB" id="274718at2"/>
<accession>A0A066UA44</accession>
<comment type="caution">
    <text evidence="2">The sequence shown here is derived from an EMBL/GenBank/DDBJ whole genome shotgun (WGS) entry which is preliminary data.</text>
</comment>
<evidence type="ECO:0000313" key="2">
    <source>
        <dbReference type="EMBL" id="KDN24296.1"/>
    </source>
</evidence>
<dbReference type="AlphaFoldDB" id="A0A066UA44"/>
<evidence type="ECO:0000259" key="1">
    <source>
        <dbReference type="Pfam" id="PF13387"/>
    </source>
</evidence>
<dbReference type="Proteomes" id="UP000035860">
    <property type="component" value="Unassembled WGS sequence"/>
</dbReference>